<evidence type="ECO:0000313" key="3">
    <source>
        <dbReference type="Proteomes" id="UP000265614"/>
    </source>
</evidence>
<dbReference type="InterPro" id="IPR005123">
    <property type="entry name" value="Oxoglu/Fe-dep_dioxygenase_dom"/>
</dbReference>
<dbReference type="GO" id="GO:0051213">
    <property type="term" value="F:dioxygenase activity"/>
    <property type="evidence" value="ECO:0007669"/>
    <property type="project" value="UniProtKB-KW"/>
</dbReference>
<comment type="caution">
    <text evidence="2">The sequence shown here is derived from an EMBL/GenBank/DDBJ whole genome shotgun (WGS) entry which is preliminary data.</text>
</comment>
<dbReference type="PANTHER" id="PTHR31212:SF4">
    <property type="entry name" value="ALPHA-KETOGLUTARATE-DEPENDENT DIOXYGENASE ALKB HOMOLOG 3"/>
    <property type="match status" value="1"/>
</dbReference>
<name>A0A3A3YZR7_9ACTN</name>
<dbReference type="AlphaFoldDB" id="A0A3A3YZR7"/>
<dbReference type="InterPro" id="IPR037151">
    <property type="entry name" value="AlkB-like_sf"/>
</dbReference>
<sequence>MALAWQDSLFGEDPAEGAGALDLHALQRRPLDERSWLDVARGWVPDHADLLDELVRTAPWRQRERRVWDADVLEPRLVAVWGADELDRLPPILRGARELLGERYGVEFDSALANLYRDGRDGVAWHGDTVRKRLPETVVVTIGLGERRRFLLRPGAAGPPAVRLDSGGGDLVVMGGRCQHEWQHTVPKDARAGTRLSVTMRHSRPLPARR</sequence>
<evidence type="ECO:0000259" key="1">
    <source>
        <dbReference type="PROSITE" id="PS51471"/>
    </source>
</evidence>
<dbReference type="SUPFAM" id="SSF51197">
    <property type="entry name" value="Clavaminate synthase-like"/>
    <property type="match status" value="1"/>
</dbReference>
<reference evidence="2 3" key="1">
    <citation type="submission" date="2018-09" db="EMBL/GenBank/DDBJ databases">
        <title>YIM 75000 draft genome.</title>
        <authorList>
            <person name="Tang S."/>
            <person name="Feng Y."/>
        </authorList>
    </citation>
    <scope>NUCLEOTIDE SEQUENCE [LARGE SCALE GENOMIC DNA]</scope>
    <source>
        <strain evidence="2 3">YIM 75000</strain>
    </source>
</reference>
<dbReference type="EMBL" id="QZEZ01000003">
    <property type="protein sequence ID" value="RJK96321.1"/>
    <property type="molecule type" value="Genomic_DNA"/>
</dbReference>
<keyword evidence="3" id="KW-1185">Reference proteome</keyword>
<dbReference type="GO" id="GO:0006307">
    <property type="term" value="P:DNA alkylation repair"/>
    <property type="evidence" value="ECO:0007669"/>
    <property type="project" value="InterPro"/>
</dbReference>
<proteinExistence type="predicted"/>
<organism evidence="2 3">
    <name type="scientific">Vallicoccus soli</name>
    <dbReference type="NCBI Taxonomy" id="2339232"/>
    <lineage>
        <taxon>Bacteria</taxon>
        <taxon>Bacillati</taxon>
        <taxon>Actinomycetota</taxon>
        <taxon>Actinomycetes</taxon>
        <taxon>Motilibacterales</taxon>
        <taxon>Vallicoccaceae</taxon>
        <taxon>Vallicoccus</taxon>
    </lineage>
</organism>
<dbReference type="Pfam" id="PF13532">
    <property type="entry name" value="2OG-FeII_Oxy_2"/>
    <property type="match status" value="1"/>
</dbReference>
<evidence type="ECO:0000313" key="2">
    <source>
        <dbReference type="EMBL" id="RJK96321.1"/>
    </source>
</evidence>
<dbReference type="Gene3D" id="2.60.120.590">
    <property type="entry name" value="Alpha-ketoglutarate-dependent dioxygenase AlkB-like"/>
    <property type="match status" value="1"/>
</dbReference>
<dbReference type="PROSITE" id="PS51471">
    <property type="entry name" value="FE2OG_OXY"/>
    <property type="match status" value="1"/>
</dbReference>
<dbReference type="OrthoDB" id="190276at2"/>
<gene>
    <name evidence="2" type="ORF">D5H78_08720</name>
</gene>
<accession>A0A3A3YZR7</accession>
<protein>
    <submittedName>
        <fullName evidence="2">Alpha-ketoglutarate-dependent dioxygenase AlkB</fullName>
    </submittedName>
</protein>
<keyword evidence="2" id="KW-0560">Oxidoreductase</keyword>
<dbReference type="RefSeq" id="WP_119950052.1">
    <property type="nucleotide sequence ID" value="NZ_QZEZ01000003.1"/>
</dbReference>
<feature type="domain" description="Fe2OG dioxygenase" evidence="1">
    <location>
        <begin position="107"/>
        <end position="204"/>
    </location>
</feature>
<dbReference type="PANTHER" id="PTHR31212">
    <property type="entry name" value="ALPHA-KETOGLUTARATE-DEPENDENT DIOXYGENASE ALKB HOMOLOG 3"/>
    <property type="match status" value="1"/>
</dbReference>
<dbReference type="Proteomes" id="UP000265614">
    <property type="component" value="Unassembled WGS sequence"/>
</dbReference>
<dbReference type="InterPro" id="IPR032854">
    <property type="entry name" value="ALKBH3"/>
</dbReference>
<keyword evidence="2" id="KW-0223">Dioxygenase</keyword>
<dbReference type="InterPro" id="IPR027450">
    <property type="entry name" value="AlkB-like"/>
</dbReference>